<evidence type="ECO:0000313" key="2">
    <source>
        <dbReference type="Proteomes" id="UP001060368"/>
    </source>
</evidence>
<organism evidence="1 2">
    <name type="scientific">Methanoplanus endosymbiosus</name>
    <dbReference type="NCBI Taxonomy" id="33865"/>
    <lineage>
        <taxon>Archaea</taxon>
        <taxon>Methanobacteriati</taxon>
        <taxon>Methanobacteriota</taxon>
        <taxon>Stenosarchaea group</taxon>
        <taxon>Methanomicrobia</taxon>
        <taxon>Methanomicrobiales</taxon>
        <taxon>Methanomicrobiaceae</taxon>
        <taxon>Methanoplanus</taxon>
    </lineage>
</organism>
<sequence length="210" mass="23648">MAGKKKGKDKSEPQSVLYYFYTQERWDNWILTLKEMDFEGDPESEEMPEGLASLDNFTKDLNVSALKIIKLVDNGSYNQEMALAKLNEVEEIIMADLPEDELTDILGGVQMRFLVLFMSCKNYIRGEIGEGEIKNLVKEGRAISDEDPEAALKIAADIGAKVLDGGSCCGKYLRGDFENPTMFDDWLIEVDEMGESLKTLKNFDEQFGEA</sequence>
<keyword evidence="2" id="KW-1185">Reference proteome</keyword>
<evidence type="ECO:0000313" key="1">
    <source>
        <dbReference type="EMBL" id="UUX92044.1"/>
    </source>
</evidence>
<dbReference type="GeneID" id="74308409"/>
<protein>
    <submittedName>
        <fullName evidence="1">DUF2150 family protein</fullName>
    </submittedName>
</protein>
<name>A0A9E7PKX0_9EURY</name>
<dbReference type="KEGG" id="mend:L6E24_11870"/>
<dbReference type="RefSeq" id="WP_257742194.1">
    <property type="nucleotide sequence ID" value="NZ_CP096115.1"/>
</dbReference>
<proteinExistence type="predicted"/>
<dbReference type="Pfam" id="PF09920">
    <property type="entry name" value="DUF2150"/>
    <property type="match status" value="1"/>
</dbReference>
<gene>
    <name evidence="1" type="ORF">L6E24_11870</name>
</gene>
<dbReference type="AlphaFoldDB" id="A0A9E7PKX0"/>
<dbReference type="EMBL" id="CP096115">
    <property type="protein sequence ID" value="UUX92044.1"/>
    <property type="molecule type" value="Genomic_DNA"/>
</dbReference>
<accession>A0A9E7PKX0</accession>
<dbReference type="InterPro" id="IPR014518">
    <property type="entry name" value="UCP022079"/>
</dbReference>
<dbReference type="Proteomes" id="UP001060368">
    <property type="component" value="Chromosome"/>
</dbReference>
<reference evidence="1" key="1">
    <citation type="submission" date="2022-04" db="EMBL/GenBank/DDBJ databases">
        <title>Complete genome of Methanoplanus endosymbiosus DSM 3599.</title>
        <authorList>
            <person name="Chen S.-C."/>
            <person name="You Y.-T."/>
            <person name="Zhou Y.-Z."/>
            <person name="Lai M.-C."/>
        </authorList>
    </citation>
    <scope>NUCLEOTIDE SEQUENCE</scope>
    <source>
        <strain evidence="1">DSM 3599</strain>
    </source>
</reference>